<accession>A0A8D8R9K6</accession>
<dbReference type="InterPro" id="IPR021773">
    <property type="entry name" value="TPC11"/>
</dbReference>
<organism evidence="3">
    <name type="scientific">Cacopsylla melanoneura</name>
    <dbReference type="NCBI Taxonomy" id="428564"/>
    <lineage>
        <taxon>Eukaryota</taxon>
        <taxon>Metazoa</taxon>
        <taxon>Ecdysozoa</taxon>
        <taxon>Arthropoda</taxon>
        <taxon>Hexapoda</taxon>
        <taxon>Insecta</taxon>
        <taxon>Pterygota</taxon>
        <taxon>Neoptera</taxon>
        <taxon>Paraneoptera</taxon>
        <taxon>Hemiptera</taxon>
        <taxon>Sternorrhyncha</taxon>
        <taxon>Psylloidea</taxon>
        <taxon>Psyllidae</taxon>
        <taxon>Psyllinae</taxon>
        <taxon>Cacopsylla</taxon>
    </lineage>
</organism>
<dbReference type="PANTHER" id="PTHR14374:SF0">
    <property type="entry name" value="TRAFFICKING PROTEIN PARTICLE COMPLEX SUBUNIT 11"/>
    <property type="match status" value="1"/>
</dbReference>
<name>A0A8D8R9K6_9HEMI</name>
<dbReference type="GO" id="GO:0005737">
    <property type="term" value="C:cytoplasm"/>
    <property type="evidence" value="ECO:0007669"/>
    <property type="project" value="TreeGrafter"/>
</dbReference>
<feature type="domain" description="Trafficking protein particle complex subunit 11" evidence="2">
    <location>
        <begin position="272"/>
        <end position="523"/>
    </location>
</feature>
<dbReference type="Pfam" id="PF07919">
    <property type="entry name" value="Gryzun"/>
    <property type="match status" value="1"/>
</dbReference>
<dbReference type="EMBL" id="HBUF01136148">
    <property type="protein sequence ID" value="CAG6645251.1"/>
    <property type="molecule type" value="Transcribed_RNA"/>
</dbReference>
<dbReference type="PANTHER" id="PTHR14374">
    <property type="entry name" value="FOIE GRAS"/>
    <property type="match status" value="1"/>
</dbReference>
<reference evidence="3" key="1">
    <citation type="submission" date="2021-05" db="EMBL/GenBank/DDBJ databases">
        <authorList>
            <person name="Alioto T."/>
            <person name="Alioto T."/>
            <person name="Gomez Garrido J."/>
        </authorList>
    </citation>
    <scope>NUCLEOTIDE SEQUENCE</scope>
</reference>
<dbReference type="Pfam" id="PF11817">
    <property type="entry name" value="Foie-gras_1"/>
    <property type="match status" value="1"/>
</dbReference>
<dbReference type="EMBL" id="HBUF01136146">
    <property type="protein sequence ID" value="CAG6645249.1"/>
    <property type="molecule type" value="Transcribed_RNA"/>
</dbReference>
<evidence type="ECO:0000259" key="1">
    <source>
        <dbReference type="Pfam" id="PF07919"/>
    </source>
</evidence>
<protein>
    <submittedName>
        <fullName evidence="3">Trafficking protein particle complex subunit 11</fullName>
    </submittedName>
</protein>
<proteinExistence type="predicted"/>
<evidence type="ECO:0000259" key="2">
    <source>
        <dbReference type="Pfam" id="PF11817"/>
    </source>
</evidence>
<dbReference type="AlphaFoldDB" id="A0A8D8R9K6"/>
<dbReference type="InterPro" id="IPR012880">
    <property type="entry name" value="Gryzun"/>
</dbReference>
<sequence>MMSAPNYDEFDFPIELTTQPLPVVGICGLDTVNNAIHCNVWEAFNNIRKQNRPLVNFKLITPEHEFPTRKPKKSSYECYIPKGILKRNWMDKHMNHAPAVIIMFYDLDWNDPQWAEKQTECASRVKSLKLTLEGRHTKVALVLIQQEPPIPSGEEIIGGDKSLALIQECELNSKYLLLLPYNTSTADQMQGYVLNLQTTFHEMCIVYFNQLIRDVKSHKSTLIKTIHAYLFIRHTFKMAFYAEMKGEFLAAHKYYNQAYLLFSDIKMTHTNIHECKVVASYIMYKMVSLLFVLNQPRDAIQTFHSHVDKYKFKFGNELLLFEHHAWLSRQYAVFADLFESTIRNGLPASQARHPGFYYQQAAKHCINRRTARNSLCASVTAYPEPDPLQGSSTLDYYGQRPWRPGKLSAEPPDPKKERDGIQALQWLEKTRVDHSMIIIGHLGSAMAQFNTYRCPRMKKYLVIQMAEEYLSSRDYGKALTLMSHMLGDYKNEHWTRLVDDITRPALYCAFVTASVEEYLTLSLDTDKVSTLVNLTRVMNNEMPQAIQYTNHAHNLDELKILWIKNLAKSDNANIEVEMRSEHACVQVKTRLTVDEEAKYMLTVYLRSHFIEPVTFSSLSCTIGDSNLLVCTDLTLPPNQLVECSAEFIPLSCHINTEVTVSHVTLGLETAFRKLALKFMITKDPLKDLPLWRPIESKSDLEMSNVVPLHSVFIVPNTSEMSLDITHDNPALLLEWYPITIKLTNQSSHPLSSLSLVLTCPDSDNIDLCEDSQHVTNNDSTNNPAVAKFPLNRAIGELAPRQDGGEEMGQGGQYETIVYVRCTATTPEGAAKLINVKVSYSSYSDPSVLLTKESAVKLNVTKPFDISSSFLSNSFEPISVFHSNEQILIQPLIQCVSPWSIVIEDTFISIPDSIDMKHETKCCLELCKGQAVTCIACVVIKEPRNLCLGVFTVKWRRKDSRLGTVTSCIELPRVDVLPLPIQLSLNLPAHGLVRTPMTICYTLYNYLNSIITVQIVMESSEAFIFSGYKQVVIKLVPDSGQEFKFKIYPQLSGLVALPGFKINLLSKHEGLTQQTIDDMLIRSIPSHIYVLPQPKGIESSQQAQLVMQV</sequence>
<feature type="domain" description="Gryzun putative trafficking through Golgi" evidence="1">
    <location>
        <begin position="950"/>
        <end position="1057"/>
    </location>
</feature>
<evidence type="ECO:0000313" key="3">
    <source>
        <dbReference type="EMBL" id="CAG6645251.1"/>
    </source>
</evidence>